<feature type="transmembrane region" description="Helical" evidence="1">
    <location>
        <begin position="12"/>
        <end position="34"/>
    </location>
</feature>
<evidence type="ECO:0000313" key="3">
    <source>
        <dbReference type="Proteomes" id="UP000178481"/>
    </source>
</evidence>
<proteinExistence type="predicted"/>
<reference evidence="2 3" key="1">
    <citation type="journal article" date="2016" name="Nat. Commun.">
        <title>Thousands of microbial genomes shed light on interconnected biogeochemical processes in an aquifer system.</title>
        <authorList>
            <person name="Anantharaman K."/>
            <person name="Brown C.T."/>
            <person name="Hug L.A."/>
            <person name="Sharon I."/>
            <person name="Castelle C.J."/>
            <person name="Probst A.J."/>
            <person name="Thomas B.C."/>
            <person name="Singh A."/>
            <person name="Wilkins M.J."/>
            <person name="Karaoz U."/>
            <person name="Brodie E.L."/>
            <person name="Williams K.H."/>
            <person name="Hubbard S.S."/>
            <person name="Banfield J.F."/>
        </authorList>
    </citation>
    <scope>NUCLEOTIDE SEQUENCE [LARGE SCALE GENOMIC DNA]</scope>
</reference>
<evidence type="ECO:0000256" key="1">
    <source>
        <dbReference type="SAM" id="Phobius"/>
    </source>
</evidence>
<comment type="caution">
    <text evidence="2">The sequence shown here is derived from an EMBL/GenBank/DDBJ whole genome shotgun (WGS) entry which is preliminary data.</text>
</comment>
<accession>A0A1G2QKF8</accession>
<evidence type="ECO:0000313" key="2">
    <source>
        <dbReference type="EMBL" id="OHA60569.1"/>
    </source>
</evidence>
<dbReference type="EMBL" id="MHTI01000004">
    <property type="protein sequence ID" value="OHA60569.1"/>
    <property type="molecule type" value="Genomic_DNA"/>
</dbReference>
<protein>
    <recommendedName>
        <fullName evidence="4">DUF2933 domain-containing protein</fullName>
    </recommendedName>
</protein>
<sequence>MPNHDGNKHFSRLMWLMMLCCALPFLFIILFGAGGQILETPIWFIFGGMAIMMIIHFLMMKKTHKNSDGEDKNHSDHGCCR</sequence>
<feature type="transmembrane region" description="Helical" evidence="1">
    <location>
        <begin position="40"/>
        <end position="59"/>
    </location>
</feature>
<name>A0A1G2QKF8_9BACT</name>
<dbReference type="AlphaFoldDB" id="A0A1G2QKF8"/>
<organism evidence="2 3">
    <name type="scientific">Candidatus Vogelbacteria bacterium RIFOXYD1_FULL_42_15</name>
    <dbReference type="NCBI Taxonomy" id="1802437"/>
    <lineage>
        <taxon>Bacteria</taxon>
        <taxon>Candidatus Vogeliibacteriota</taxon>
    </lineage>
</organism>
<gene>
    <name evidence="2" type="ORF">A2607_00795</name>
</gene>
<evidence type="ECO:0008006" key="4">
    <source>
        <dbReference type="Google" id="ProtNLM"/>
    </source>
</evidence>
<keyword evidence="1" id="KW-1133">Transmembrane helix</keyword>
<keyword evidence="1" id="KW-0472">Membrane</keyword>
<dbReference type="Proteomes" id="UP000178481">
    <property type="component" value="Unassembled WGS sequence"/>
</dbReference>
<keyword evidence="1" id="KW-0812">Transmembrane</keyword>